<sequence length="582" mass="63504">MATSQKTVPSNSSRNSPEAYKQHANTTSYMAHSKNTYRHVPGHPHQVPIQQPHYGQMVPYPGPVGPHPQFYPMGAPNPNYGPVYNHGPDQLSYYYYPHPSWPVPGAIPVYPQPGYATSPPPTPPHSGVPYGYQVAPGSEFYGAQLLPPTPPHANNYHGASQTLAANPVPQLDQRRSSWSSSATSESPTTPFMASAQTDVGPIIVEEAHPLTASNGGSNDVVYGQPATPHEKKSVEALLLAGPPLPTPIPALFSPESARNVNQALDNPTHTTNVYIRGLPPDTDDDKLYEMTCRFGIVVSHKAIMDTDHGTCKGYGFARYESTDEAEDCIRGLVRSKYEAGFARESFNARLKTLADPNSTNVYVSNLPRSMNEKTMQDIFLGYTVVSNRILRDPEGNSRGVGFARFEDRSICDEIIRNFHGKLVGEEQIPLQVRYADTSAQKRLKATTTKKRQFRSNEYNSVVNSCYSSTPHHNNTQPNNRVWPTSGTGTTLTPPVIPRPGSGKPRDWETPHWRPSTAIDQLETVQEDGGDGDSGCKVETNDTNSPTVFDSLSCSLGKTSSGSFSDPGDSYGGLEVSRGVTSF</sequence>
<dbReference type="Pfam" id="PF00076">
    <property type="entry name" value="RRM_1"/>
    <property type="match status" value="2"/>
</dbReference>
<feature type="region of interest" description="Disordered" evidence="4">
    <location>
        <begin position="1"/>
        <end position="26"/>
    </location>
</feature>
<dbReference type="InterPro" id="IPR035979">
    <property type="entry name" value="RBD_domain_sf"/>
</dbReference>
<reference evidence="6" key="1">
    <citation type="submission" date="2015-10" db="EMBL/GenBank/DDBJ databases">
        <authorList>
            <person name="Regsiter A."/>
            <person name="william w."/>
        </authorList>
    </citation>
    <scope>NUCLEOTIDE SEQUENCE</scope>
    <source>
        <strain evidence="6">Montdore</strain>
    </source>
</reference>
<feature type="compositionally biased region" description="Polar residues" evidence="4">
    <location>
        <begin position="469"/>
        <end position="482"/>
    </location>
</feature>
<dbReference type="SMART" id="SM00360">
    <property type="entry name" value="RRM"/>
    <property type="match status" value="2"/>
</dbReference>
<evidence type="ECO:0000256" key="2">
    <source>
        <dbReference type="ARBA" id="ARBA00022884"/>
    </source>
</evidence>
<dbReference type="PROSITE" id="PS50102">
    <property type="entry name" value="RRM"/>
    <property type="match status" value="2"/>
</dbReference>
<feature type="region of interest" description="Disordered" evidence="4">
    <location>
        <begin position="557"/>
        <end position="582"/>
    </location>
</feature>
<evidence type="ECO:0000313" key="7">
    <source>
        <dbReference type="Proteomes" id="UP001412239"/>
    </source>
</evidence>
<feature type="region of interest" description="Disordered" evidence="4">
    <location>
        <begin position="170"/>
        <end position="191"/>
    </location>
</feature>
<gene>
    <name evidence="6" type="ORF">GSTUAT00000072001</name>
</gene>
<evidence type="ECO:0000256" key="3">
    <source>
        <dbReference type="PROSITE-ProRule" id="PRU00176"/>
    </source>
</evidence>
<feature type="region of interest" description="Disordered" evidence="4">
    <location>
        <begin position="469"/>
        <end position="516"/>
    </location>
</feature>
<dbReference type="AlphaFoldDB" id="A0A292Q9Y2"/>
<feature type="compositionally biased region" description="Polar residues" evidence="4">
    <location>
        <begin position="1"/>
        <end position="16"/>
    </location>
</feature>
<keyword evidence="7" id="KW-1185">Reference proteome</keyword>
<feature type="region of interest" description="Disordered" evidence="4">
    <location>
        <begin position="524"/>
        <end position="543"/>
    </location>
</feature>
<organism evidence="6 7">
    <name type="scientific">Tuber aestivum</name>
    <name type="common">summer truffle</name>
    <dbReference type="NCBI Taxonomy" id="59557"/>
    <lineage>
        <taxon>Eukaryota</taxon>
        <taxon>Fungi</taxon>
        <taxon>Dikarya</taxon>
        <taxon>Ascomycota</taxon>
        <taxon>Pezizomycotina</taxon>
        <taxon>Pezizomycetes</taxon>
        <taxon>Pezizales</taxon>
        <taxon>Tuberaceae</taxon>
        <taxon>Tuber</taxon>
    </lineage>
</organism>
<dbReference type="InterPro" id="IPR012677">
    <property type="entry name" value="Nucleotide-bd_a/b_plait_sf"/>
</dbReference>
<dbReference type="EMBL" id="LN890943">
    <property type="protein sequence ID" value="CUS15795.1"/>
    <property type="molecule type" value="Genomic_DNA"/>
</dbReference>
<dbReference type="Gene3D" id="3.30.70.330">
    <property type="match status" value="2"/>
</dbReference>
<protein>
    <recommendedName>
        <fullName evidence="5">RRM domain-containing protein</fullName>
    </recommendedName>
</protein>
<evidence type="ECO:0000313" key="6">
    <source>
        <dbReference type="EMBL" id="CUS15795.1"/>
    </source>
</evidence>
<evidence type="ECO:0000256" key="1">
    <source>
        <dbReference type="ARBA" id="ARBA00022737"/>
    </source>
</evidence>
<keyword evidence="2 3" id="KW-0694">RNA-binding</keyword>
<evidence type="ECO:0000256" key="4">
    <source>
        <dbReference type="SAM" id="MobiDB-lite"/>
    </source>
</evidence>
<dbReference type="SUPFAM" id="SSF54928">
    <property type="entry name" value="RNA-binding domain, RBD"/>
    <property type="match status" value="2"/>
</dbReference>
<dbReference type="InterPro" id="IPR000504">
    <property type="entry name" value="RRM_dom"/>
</dbReference>
<dbReference type="Proteomes" id="UP001412239">
    <property type="component" value="Unassembled WGS sequence"/>
</dbReference>
<feature type="compositionally biased region" description="Low complexity" evidence="4">
    <location>
        <begin position="483"/>
        <end position="493"/>
    </location>
</feature>
<dbReference type="PANTHER" id="PTHR24012">
    <property type="entry name" value="RNA BINDING PROTEIN"/>
    <property type="match status" value="1"/>
</dbReference>
<evidence type="ECO:0000259" key="5">
    <source>
        <dbReference type="PROSITE" id="PS50102"/>
    </source>
</evidence>
<dbReference type="GO" id="GO:0003723">
    <property type="term" value="F:RNA binding"/>
    <property type="evidence" value="ECO:0007669"/>
    <property type="project" value="UniProtKB-UniRule"/>
</dbReference>
<feature type="domain" description="RRM" evidence="5">
    <location>
        <begin position="271"/>
        <end position="344"/>
    </location>
</feature>
<feature type="compositionally biased region" description="Low complexity" evidence="4">
    <location>
        <begin position="176"/>
        <end position="189"/>
    </location>
</feature>
<name>A0A292Q9Y2_9PEZI</name>
<proteinExistence type="predicted"/>
<dbReference type="FunFam" id="3.30.70.330:FF:000468">
    <property type="entry name" value="Related to single-stranded DNA-binding protein MSSP-1"/>
    <property type="match status" value="1"/>
</dbReference>
<accession>A0A292Q9Y2</accession>
<feature type="domain" description="RRM" evidence="5">
    <location>
        <begin position="359"/>
        <end position="437"/>
    </location>
</feature>
<keyword evidence="1" id="KW-0677">Repeat</keyword>